<dbReference type="PROSITE" id="PS51257">
    <property type="entry name" value="PROKAR_LIPOPROTEIN"/>
    <property type="match status" value="1"/>
</dbReference>
<evidence type="ECO:0000313" key="3">
    <source>
        <dbReference type="Proteomes" id="UP000186216"/>
    </source>
</evidence>
<name>A0AA46A5T2_9RHOB</name>
<keyword evidence="4" id="KW-1185">Reference proteome</keyword>
<evidence type="ECO:0000313" key="2">
    <source>
        <dbReference type="EMBL" id="WCR04564.1"/>
    </source>
</evidence>
<gene>
    <name evidence="2" type="ORF">JHX88_07555</name>
    <name evidence="1" type="ORF">SAMN05421772_10721</name>
</gene>
<dbReference type="Proteomes" id="UP000186216">
    <property type="component" value="Unassembled WGS sequence"/>
</dbReference>
<reference evidence="2 4" key="2">
    <citation type="submission" date="2021-01" db="EMBL/GenBank/DDBJ databases">
        <title>Biogeographic distribution of Paracoccus.</title>
        <authorList>
            <person name="Hollensteiner J."/>
            <person name="Leineberger J."/>
            <person name="Brinkhoff T."/>
            <person name="Daniel R."/>
        </authorList>
    </citation>
    <scope>NUCLEOTIDE SEQUENCE [LARGE SCALE GENOMIC DNA]</scope>
    <source>
        <strain evidence="2 4">DSM 18447</strain>
    </source>
</reference>
<dbReference type="RefSeq" id="WP_141225825.1">
    <property type="nucleotide sequence ID" value="NZ_CP067140.1"/>
</dbReference>
<dbReference type="AlphaFoldDB" id="A0AA46A5T2"/>
<reference evidence="1 3" key="1">
    <citation type="submission" date="2017-01" db="EMBL/GenBank/DDBJ databases">
        <authorList>
            <person name="Varghese N."/>
            <person name="Submissions S."/>
        </authorList>
    </citation>
    <scope>NUCLEOTIDE SEQUENCE [LARGE SCALE GENOMIC DNA]</scope>
    <source>
        <strain evidence="1 3">DSM 18447</strain>
    </source>
</reference>
<sequence>MRFTAFSFSIAIAGLSACTPVDPIVSDFNGASVKIQRNTLTSDSEEVAKSKTLAEATRICQAGGKARAEPASTRTLPGNEYVVEDLFLCLDR</sequence>
<protein>
    <recommendedName>
        <fullName evidence="5">Lipoprotein</fullName>
    </recommendedName>
</protein>
<dbReference type="EMBL" id="FTOU01000007">
    <property type="protein sequence ID" value="SIS86856.1"/>
    <property type="molecule type" value="Genomic_DNA"/>
</dbReference>
<organism evidence="1 3">
    <name type="scientific">Paracoccus saliphilus</name>
    <dbReference type="NCBI Taxonomy" id="405559"/>
    <lineage>
        <taxon>Bacteria</taxon>
        <taxon>Pseudomonadati</taxon>
        <taxon>Pseudomonadota</taxon>
        <taxon>Alphaproteobacteria</taxon>
        <taxon>Rhodobacterales</taxon>
        <taxon>Paracoccaceae</taxon>
        <taxon>Paracoccus</taxon>
    </lineage>
</organism>
<evidence type="ECO:0008006" key="5">
    <source>
        <dbReference type="Google" id="ProtNLM"/>
    </source>
</evidence>
<dbReference type="Proteomes" id="UP001215549">
    <property type="component" value="Chromosome"/>
</dbReference>
<evidence type="ECO:0000313" key="1">
    <source>
        <dbReference type="EMBL" id="SIS86856.1"/>
    </source>
</evidence>
<proteinExistence type="predicted"/>
<dbReference type="EMBL" id="CP067140">
    <property type="protein sequence ID" value="WCR04564.1"/>
    <property type="molecule type" value="Genomic_DNA"/>
</dbReference>
<evidence type="ECO:0000313" key="4">
    <source>
        <dbReference type="Proteomes" id="UP001215549"/>
    </source>
</evidence>
<accession>A0AA46A5T2</accession>